<organism evidence="1">
    <name type="scientific">Arundo donax</name>
    <name type="common">Giant reed</name>
    <name type="synonym">Donax arundinaceus</name>
    <dbReference type="NCBI Taxonomy" id="35708"/>
    <lineage>
        <taxon>Eukaryota</taxon>
        <taxon>Viridiplantae</taxon>
        <taxon>Streptophyta</taxon>
        <taxon>Embryophyta</taxon>
        <taxon>Tracheophyta</taxon>
        <taxon>Spermatophyta</taxon>
        <taxon>Magnoliopsida</taxon>
        <taxon>Liliopsida</taxon>
        <taxon>Poales</taxon>
        <taxon>Poaceae</taxon>
        <taxon>PACMAD clade</taxon>
        <taxon>Arundinoideae</taxon>
        <taxon>Arundineae</taxon>
        <taxon>Arundo</taxon>
    </lineage>
</organism>
<reference evidence="1" key="1">
    <citation type="submission" date="2014-09" db="EMBL/GenBank/DDBJ databases">
        <authorList>
            <person name="Magalhaes I.L.F."/>
            <person name="Oliveira U."/>
            <person name="Santos F.R."/>
            <person name="Vidigal T.H.D.A."/>
            <person name="Brescovit A.D."/>
            <person name="Santos A.J."/>
        </authorList>
    </citation>
    <scope>NUCLEOTIDE SEQUENCE</scope>
    <source>
        <tissue evidence="1">Shoot tissue taken approximately 20 cm above the soil surface</tissue>
    </source>
</reference>
<dbReference type="AlphaFoldDB" id="A0A0A9CB77"/>
<reference evidence="1" key="2">
    <citation type="journal article" date="2015" name="Data Brief">
        <title>Shoot transcriptome of the giant reed, Arundo donax.</title>
        <authorList>
            <person name="Barrero R.A."/>
            <person name="Guerrero F.D."/>
            <person name="Moolhuijzen P."/>
            <person name="Goolsby J.A."/>
            <person name="Tidwell J."/>
            <person name="Bellgard S.E."/>
            <person name="Bellgard M.I."/>
        </authorList>
    </citation>
    <scope>NUCLEOTIDE SEQUENCE</scope>
    <source>
        <tissue evidence="1">Shoot tissue taken approximately 20 cm above the soil surface</tissue>
    </source>
</reference>
<dbReference type="EMBL" id="GBRH01224336">
    <property type="protein sequence ID" value="JAD73559.1"/>
    <property type="molecule type" value="Transcribed_RNA"/>
</dbReference>
<sequence>MKNFSGICIEPEYFPKLTAFSAKFGVQTHIFKPSEVHLMSDSYDKINVKFLNECTCLFIQLT</sequence>
<protein>
    <submittedName>
        <fullName evidence="1">Uncharacterized protein</fullName>
    </submittedName>
</protein>
<proteinExistence type="predicted"/>
<evidence type="ECO:0000313" key="1">
    <source>
        <dbReference type="EMBL" id="JAD73559.1"/>
    </source>
</evidence>
<name>A0A0A9CB77_ARUDO</name>
<accession>A0A0A9CB77</accession>